<keyword evidence="2" id="KW-1185">Reference proteome</keyword>
<organism evidence="1 2">
    <name type="scientific">Colletotrichum abscissum</name>
    <dbReference type="NCBI Taxonomy" id="1671311"/>
    <lineage>
        <taxon>Eukaryota</taxon>
        <taxon>Fungi</taxon>
        <taxon>Dikarya</taxon>
        <taxon>Ascomycota</taxon>
        <taxon>Pezizomycotina</taxon>
        <taxon>Sordariomycetes</taxon>
        <taxon>Hypocreomycetidae</taxon>
        <taxon>Glomerellales</taxon>
        <taxon>Glomerellaceae</taxon>
        <taxon>Colletotrichum</taxon>
        <taxon>Colletotrichum acutatum species complex</taxon>
    </lineage>
</organism>
<reference evidence="1" key="1">
    <citation type="submission" date="2019-01" db="EMBL/GenBank/DDBJ databases">
        <title>Colletotrichum abscissum LGMF1257.</title>
        <authorList>
            <person name="Baroncelli R."/>
        </authorList>
    </citation>
    <scope>NUCLEOTIDE SEQUENCE</scope>
    <source>
        <strain evidence="1">Ca142</strain>
    </source>
</reference>
<evidence type="ECO:0000313" key="2">
    <source>
        <dbReference type="Proteomes" id="UP001056436"/>
    </source>
</evidence>
<dbReference type="Proteomes" id="UP001056436">
    <property type="component" value="Unassembled WGS sequence"/>
</dbReference>
<gene>
    <name evidence="1" type="ORF">CABS02_14191</name>
</gene>
<comment type="caution">
    <text evidence="1">The sequence shown here is derived from an EMBL/GenBank/DDBJ whole genome shotgun (WGS) entry which is preliminary data.</text>
</comment>
<protein>
    <submittedName>
        <fullName evidence="1">Uncharacterized protein</fullName>
    </submittedName>
</protein>
<evidence type="ECO:0000313" key="1">
    <source>
        <dbReference type="EMBL" id="KAI3531308.1"/>
    </source>
</evidence>
<dbReference type="EMBL" id="SDAQ01000187">
    <property type="protein sequence ID" value="KAI3531308.1"/>
    <property type="molecule type" value="Genomic_DNA"/>
</dbReference>
<dbReference type="OrthoDB" id="2119662at2759"/>
<accession>A0A9Q0AWB3</accession>
<name>A0A9Q0AWB3_9PEZI</name>
<proteinExistence type="predicted"/>
<dbReference type="AlphaFoldDB" id="A0A9Q0AWB3"/>
<sequence length="91" mass="10194">MNALGEVMDSMWGRQRRVKTNSLPSPEYLLRRTRITLAASMLTVLYGALSKFWAATIDSSLVVTTDVYTYHSTLMVWPSSQVLNEGLPRAA</sequence>